<dbReference type="EMBL" id="UYJE01004957">
    <property type="protein sequence ID" value="VDI32779.1"/>
    <property type="molecule type" value="Genomic_DNA"/>
</dbReference>
<reference evidence="1" key="1">
    <citation type="submission" date="2018-11" db="EMBL/GenBank/DDBJ databases">
        <authorList>
            <person name="Alioto T."/>
            <person name="Alioto T."/>
        </authorList>
    </citation>
    <scope>NUCLEOTIDE SEQUENCE</scope>
</reference>
<organism evidence="1 2">
    <name type="scientific">Mytilus galloprovincialis</name>
    <name type="common">Mediterranean mussel</name>
    <dbReference type="NCBI Taxonomy" id="29158"/>
    <lineage>
        <taxon>Eukaryota</taxon>
        <taxon>Metazoa</taxon>
        <taxon>Spiralia</taxon>
        <taxon>Lophotrochozoa</taxon>
        <taxon>Mollusca</taxon>
        <taxon>Bivalvia</taxon>
        <taxon>Autobranchia</taxon>
        <taxon>Pteriomorphia</taxon>
        <taxon>Mytilida</taxon>
        <taxon>Mytiloidea</taxon>
        <taxon>Mytilidae</taxon>
        <taxon>Mytilinae</taxon>
        <taxon>Mytilus</taxon>
    </lineage>
</organism>
<accession>A0A8B6ED10</accession>
<name>A0A8B6ED10_MYTGA</name>
<dbReference type="Proteomes" id="UP000596742">
    <property type="component" value="Unassembled WGS sequence"/>
</dbReference>
<dbReference type="AlphaFoldDB" id="A0A8B6ED10"/>
<dbReference type="OrthoDB" id="10003658at2759"/>
<protein>
    <submittedName>
        <fullName evidence="1">Uncharacterized protein</fullName>
    </submittedName>
</protein>
<sequence>MKRKDVTPVPPIFDKYQGYNDTKRKKMKSQPLNQSQLQSHSQALFSILTRPIFQSTKQWIEFKGKITDLANCLRSYKDYLDNQLTSQQHRQSLDHPARTVGSDISVEFRKKQEFGVREKYRLFDEAVANAAILEPVLFNEDLHLAKPFENPAQRHKYFEEMQLSISIDLFRYCPGGSVVTITFTARVDIDRDDNDKLTQPFRVVQQINESLPVYHTRAQKRYFKQKLENIASIKPAVADLIYKELALDASAASHPETLERLNLIALGNTELVADLRKEVEKVTAADDRRHGEAHLSNWISLQELIDSAAERCPEGTLVPSKTLVRIQFTPRNPYAHSALNFTSRIPVQYKIQKRQLRISHPDQHFCAAQFKYLKQKAVELGEQGVLICCDDKAKIPIGDPGVPVSTGVRGKKTLVPTSSELVACDHDMTKSSLCPSVYLRCTTP</sequence>
<proteinExistence type="predicted"/>
<keyword evidence="2" id="KW-1185">Reference proteome</keyword>
<evidence type="ECO:0000313" key="1">
    <source>
        <dbReference type="EMBL" id="VDI32779.1"/>
    </source>
</evidence>
<evidence type="ECO:0000313" key="2">
    <source>
        <dbReference type="Proteomes" id="UP000596742"/>
    </source>
</evidence>
<gene>
    <name evidence="1" type="ORF">MGAL_10B042670</name>
</gene>
<comment type="caution">
    <text evidence="1">The sequence shown here is derived from an EMBL/GenBank/DDBJ whole genome shotgun (WGS) entry which is preliminary data.</text>
</comment>